<dbReference type="AlphaFoldDB" id="A0A2M9A415"/>
<name>A0A2M9A415_9BACT</name>
<dbReference type="EMBL" id="PGEX01000001">
    <property type="protein sequence ID" value="PJJ40398.1"/>
    <property type="molecule type" value="Genomic_DNA"/>
</dbReference>
<comment type="caution">
    <text evidence="1">The sequence shown here is derived from an EMBL/GenBank/DDBJ whole genome shotgun (WGS) entry which is preliminary data.</text>
</comment>
<dbReference type="OrthoDB" id="9810878at2"/>
<protein>
    <submittedName>
        <fullName evidence="1">Uncharacterized protein</fullName>
    </submittedName>
</protein>
<dbReference type="Proteomes" id="UP000231134">
    <property type="component" value="Unassembled WGS sequence"/>
</dbReference>
<sequence length="262" mass="29819">MQWVKEHPDVMKETAEFVRSFESVPDPIVAVAEQAESPEAKIAWVLLGSCLSQEIPLSLLQKVLQALFQKFPAERLWTFPLPTEVEVIETVRSAKKTFAWPVEESVPGIFWSVGNFVRRRTPLTGWAFSTEYKGILRDLGEIFFMGKSSYRPKAIWATSRLFSPAPRGLGLARQNIPGDIVPVPFAFELRSWIGLVGMGKDIGYADMDEPRKRKLNLSICKVLSPRDPRMVAHAFQFFDVPMPGGESFSRHLRDLFTQENYR</sequence>
<evidence type="ECO:0000313" key="2">
    <source>
        <dbReference type="Proteomes" id="UP000231134"/>
    </source>
</evidence>
<gene>
    <name evidence="1" type="ORF">BGX16_0318</name>
</gene>
<proteinExistence type="predicted"/>
<keyword evidence="2" id="KW-1185">Reference proteome</keyword>
<organism evidence="1 2">
    <name type="scientific">Hallerella succinigenes</name>
    <dbReference type="NCBI Taxonomy" id="1896222"/>
    <lineage>
        <taxon>Bacteria</taxon>
        <taxon>Pseudomonadati</taxon>
        <taxon>Fibrobacterota</taxon>
        <taxon>Fibrobacteria</taxon>
        <taxon>Fibrobacterales</taxon>
        <taxon>Fibrobacteraceae</taxon>
        <taxon>Hallerella</taxon>
    </lineage>
</organism>
<evidence type="ECO:0000313" key="1">
    <source>
        <dbReference type="EMBL" id="PJJ40398.1"/>
    </source>
</evidence>
<reference evidence="1 2" key="1">
    <citation type="submission" date="2017-11" db="EMBL/GenBank/DDBJ databases">
        <title>Animal gut microbial communities from fecal samples from Wisconsin, USA.</title>
        <authorList>
            <person name="Neumann A."/>
        </authorList>
    </citation>
    <scope>NUCLEOTIDE SEQUENCE [LARGE SCALE GENOMIC DNA]</scope>
    <source>
        <strain evidence="1 2">UWS3</strain>
    </source>
</reference>
<dbReference type="RefSeq" id="WP_100424489.1">
    <property type="nucleotide sequence ID" value="NZ_PGEX01000001.1"/>
</dbReference>
<accession>A0A2M9A415</accession>